<feature type="region of interest" description="Disordered" evidence="1">
    <location>
        <begin position="133"/>
        <end position="303"/>
    </location>
</feature>
<evidence type="ECO:0000313" key="3">
    <source>
        <dbReference type="EMBL" id="QYF49068.1"/>
    </source>
</evidence>
<dbReference type="EMBL" id="CP075587">
    <property type="protein sequence ID" value="QYF49068.1"/>
    <property type="molecule type" value="Genomic_DNA"/>
</dbReference>
<feature type="compositionally biased region" description="Pro residues" evidence="1">
    <location>
        <begin position="204"/>
        <end position="213"/>
    </location>
</feature>
<evidence type="ECO:0000256" key="2">
    <source>
        <dbReference type="SAM" id="Phobius"/>
    </source>
</evidence>
<evidence type="ECO:0000256" key="1">
    <source>
        <dbReference type="SAM" id="MobiDB-lite"/>
    </source>
</evidence>
<feature type="transmembrane region" description="Helical" evidence="2">
    <location>
        <begin position="62"/>
        <end position="80"/>
    </location>
</feature>
<keyword evidence="4" id="KW-1185">Reference proteome</keyword>
<feature type="region of interest" description="Disordered" evidence="1">
    <location>
        <begin position="460"/>
        <end position="496"/>
    </location>
</feature>
<reference evidence="3 4" key="1">
    <citation type="journal article" date="2022" name="bioRxiv">
        <title>Ecology and evolution of chlamydial symbionts of arthropods.</title>
        <authorList>
            <person name="Halter T."/>
            <person name="Koestlbacher S."/>
            <person name="Collingro A."/>
            <person name="Sixt B.S."/>
            <person name="Toenshoff E.R."/>
            <person name="Hendrickx F."/>
            <person name="Kostanjsek R."/>
            <person name="Horn M."/>
        </authorList>
    </citation>
    <scope>NUCLEOTIDE SEQUENCE [LARGE SCALE GENOMIC DNA]</scope>
    <source>
        <strain evidence="3">W744xW776</strain>
    </source>
</reference>
<name>A0ABX8V1G9_9BACT</name>
<keyword evidence="2" id="KW-1133">Transmembrane helix</keyword>
<feature type="compositionally biased region" description="Low complexity" evidence="1">
    <location>
        <begin position="241"/>
        <end position="257"/>
    </location>
</feature>
<evidence type="ECO:0000313" key="4">
    <source>
        <dbReference type="Proteomes" id="UP000826014"/>
    </source>
</evidence>
<gene>
    <name evidence="3" type="ORF">RHABOEDO_001330</name>
</gene>
<organism evidence="3 4">
    <name type="scientific">Candidatus Rhabdochlamydia oedothoracis</name>
    <dbReference type="NCBI Taxonomy" id="2720720"/>
    <lineage>
        <taxon>Bacteria</taxon>
        <taxon>Pseudomonadati</taxon>
        <taxon>Chlamydiota</taxon>
        <taxon>Chlamydiia</taxon>
        <taxon>Parachlamydiales</taxon>
        <taxon>Candidatus Rhabdochlamydiaceae</taxon>
        <taxon>Candidatus Rhabdochlamydia</taxon>
    </lineage>
</organism>
<feature type="compositionally biased region" description="Acidic residues" evidence="1">
    <location>
        <begin position="486"/>
        <end position="496"/>
    </location>
</feature>
<dbReference type="RefSeq" id="WP_220017505.1">
    <property type="nucleotide sequence ID" value="NZ_CP075587.1"/>
</dbReference>
<feature type="compositionally biased region" description="Pro residues" evidence="1">
    <location>
        <begin position="231"/>
        <end position="240"/>
    </location>
</feature>
<sequence length="496" mass="54394">MTQLTVQGNFDLSSNRLVVDFGNIFPLLNNQTHPVLLSQQSNNQGSKVSPVLQQPSFIQKHSLRFVSSALGLAGGVGLLVSCIWSVLLPAIGSIGVIGIAYLVNRKISPLHTKEMPSGATKTQSLFEEQIGSGVGSKSSLNEPVNKGNLQPPNIPPLPLPSSKSSLNEPVNKGNLQPPNIPPPPLPSSKSSLNEPVNKGNLQPPNIPPPPPLPSSKSSLNEPVNKGNLQPPNIPPPPPLPSSKSSLNEPVNKGNLQPPNIPPPPPLPSSKSSLNAPVNKGKRIREEVDADKPSTSKESITSKGWPEQIKERPKLNKVLTIDYMRQTVKDYPSTLLLELVRVCYEKGQDISKSKLSNEWKKYFSNKVNKFNNKFDLKEQMKDPISSCTDNIFEKIKDLDSLVKIMECIQCLLNILSKCQNLPEKTRKYCTKKLKKIEDHIKKLKEEDSGISTRNTIASGILATMKSSPMLEPMSNRRKSLVPSSSDSENESDHDESW</sequence>
<protein>
    <submittedName>
        <fullName evidence="3">Uncharacterized protein</fullName>
    </submittedName>
</protein>
<proteinExistence type="predicted"/>
<keyword evidence="2" id="KW-0812">Transmembrane</keyword>
<feature type="compositionally biased region" description="Basic and acidic residues" evidence="1">
    <location>
        <begin position="283"/>
        <end position="294"/>
    </location>
</feature>
<feature type="compositionally biased region" description="Low complexity" evidence="1">
    <location>
        <begin position="187"/>
        <end position="203"/>
    </location>
</feature>
<feature type="compositionally biased region" description="Low complexity" evidence="1">
    <location>
        <begin position="214"/>
        <end position="230"/>
    </location>
</feature>
<feature type="compositionally biased region" description="Low complexity" evidence="1">
    <location>
        <begin position="160"/>
        <end position="177"/>
    </location>
</feature>
<keyword evidence="2" id="KW-0472">Membrane</keyword>
<dbReference type="Proteomes" id="UP000826014">
    <property type="component" value="Chromosome"/>
</dbReference>
<accession>A0ABX8V1G9</accession>
<feature type="compositionally biased region" description="Pro residues" evidence="1">
    <location>
        <begin position="258"/>
        <end position="267"/>
    </location>
</feature>